<dbReference type="Gene3D" id="1.25.40.20">
    <property type="entry name" value="Ankyrin repeat-containing domain"/>
    <property type="match status" value="1"/>
</dbReference>
<protein>
    <submittedName>
        <fullName evidence="2">Uncharacterized protein</fullName>
    </submittedName>
</protein>
<dbReference type="EMBL" id="KL197720">
    <property type="protein sequence ID" value="KDQ57001.1"/>
    <property type="molecule type" value="Genomic_DNA"/>
</dbReference>
<keyword evidence="3" id="KW-1185">Reference proteome</keyword>
<name>A0A067Q339_9AGAM</name>
<evidence type="ECO:0000313" key="3">
    <source>
        <dbReference type="Proteomes" id="UP000027265"/>
    </source>
</evidence>
<dbReference type="STRING" id="933084.A0A067Q339"/>
<dbReference type="AlphaFoldDB" id="A0A067Q339"/>
<reference evidence="3" key="1">
    <citation type="journal article" date="2014" name="Proc. Natl. Acad. Sci. U.S.A.">
        <title>Extensive sampling of basidiomycete genomes demonstrates inadequacy of the white-rot/brown-rot paradigm for wood decay fungi.</title>
        <authorList>
            <person name="Riley R."/>
            <person name="Salamov A.A."/>
            <person name="Brown D.W."/>
            <person name="Nagy L.G."/>
            <person name="Floudas D."/>
            <person name="Held B.W."/>
            <person name="Levasseur A."/>
            <person name="Lombard V."/>
            <person name="Morin E."/>
            <person name="Otillar R."/>
            <person name="Lindquist E.A."/>
            <person name="Sun H."/>
            <person name="LaButti K.M."/>
            <person name="Schmutz J."/>
            <person name="Jabbour D."/>
            <person name="Luo H."/>
            <person name="Baker S.E."/>
            <person name="Pisabarro A.G."/>
            <person name="Walton J.D."/>
            <person name="Blanchette R.A."/>
            <person name="Henrissat B."/>
            <person name="Martin F."/>
            <person name="Cullen D."/>
            <person name="Hibbett D.S."/>
            <person name="Grigoriev I.V."/>
        </authorList>
    </citation>
    <scope>NUCLEOTIDE SEQUENCE [LARGE SCALE GENOMIC DNA]</scope>
    <source>
        <strain evidence="3">MUCL 33604</strain>
    </source>
</reference>
<dbReference type="InterPro" id="IPR002110">
    <property type="entry name" value="Ankyrin_rpt"/>
</dbReference>
<dbReference type="OrthoDB" id="539213at2759"/>
<sequence>MRFLSLQSLPVELLLEIQTYALSEFLPITSKHLHDVFNQSSSSFRAQYIAGRCDHPNFSTLISSALCYPLCTKQVLEAILRSREPCAGALDPPVLPRRFFRSLTPKSPTNSAGREIQWSKRDAPLPFLEFLYNTPHLPPPNSNSHDGYPLTKAVHAGFIPLVRFLLEHGASPRHKDGLAVTVAIRRRDLSLVKMLVERGGSSNASGEKCSGKKRRLEDRVELSSEMLRVAVKCDARDIVEYLRGKGCVPDMKTLRLMMH</sequence>
<accession>A0A067Q339</accession>
<dbReference type="PROSITE" id="PS50088">
    <property type="entry name" value="ANK_REPEAT"/>
    <property type="match status" value="1"/>
</dbReference>
<dbReference type="Pfam" id="PF00023">
    <property type="entry name" value="Ank"/>
    <property type="match status" value="1"/>
</dbReference>
<dbReference type="SUPFAM" id="SSF48403">
    <property type="entry name" value="Ankyrin repeat"/>
    <property type="match status" value="1"/>
</dbReference>
<dbReference type="HOGENOM" id="CLU_063486_0_0_1"/>
<dbReference type="Proteomes" id="UP000027265">
    <property type="component" value="Unassembled WGS sequence"/>
</dbReference>
<proteinExistence type="predicted"/>
<evidence type="ECO:0000256" key="1">
    <source>
        <dbReference type="PROSITE-ProRule" id="PRU00023"/>
    </source>
</evidence>
<evidence type="ECO:0000313" key="2">
    <source>
        <dbReference type="EMBL" id="KDQ57001.1"/>
    </source>
</evidence>
<gene>
    <name evidence="2" type="ORF">JAAARDRAFT_58482</name>
</gene>
<organism evidence="2 3">
    <name type="scientific">Jaapia argillacea MUCL 33604</name>
    <dbReference type="NCBI Taxonomy" id="933084"/>
    <lineage>
        <taxon>Eukaryota</taxon>
        <taxon>Fungi</taxon>
        <taxon>Dikarya</taxon>
        <taxon>Basidiomycota</taxon>
        <taxon>Agaricomycotina</taxon>
        <taxon>Agaricomycetes</taxon>
        <taxon>Agaricomycetidae</taxon>
        <taxon>Jaapiales</taxon>
        <taxon>Jaapiaceae</taxon>
        <taxon>Jaapia</taxon>
    </lineage>
</organism>
<feature type="repeat" description="ANK" evidence="1">
    <location>
        <begin position="145"/>
        <end position="177"/>
    </location>
</feature>
<dbReference type="InterPro" id="IPR036770">
    <property type="entry name" value="Ankyrin_rpt-contain_sf"/>
</dbReference>
<dbReference type="InParanoid" id="A0A067Q339"/>
<keyword evidence="1" id="KW-0040">ANK repeat</keyword>